<proteinExistence type="predicted"/>
<dbReference type="Proteomes" id="UP000192596">
    <property type="component" value="Unassembled WGS sequence"/>
</dbReference>
<feature type="compositionally biased region" description="Low complexity" evidence="1">
    <location>
        <begin position="153"/>
        <end position="176"/>
    </location>
</feature>
<dbReference type="InParanoid" id="A0A1V8SDS6"/>
<feature type="compositionally biased region" description="Polar residues" evidence="1">
    <location>
        <begin position="386"/>
        <end position="397"/>
    </location>
</feature>
<evidence type="ECO:0000313" key="2">
    <source>
        <dbReference type="EMBL" id="OQN97209.1"/>
    </source>
</evidence>
<feature type="compositionally biased region" description="Polar residues" evidence="1">
    <location>
        <begin position="419"/>
        <end position="428"/>
    </location>
</feature>
<protein>
    <submittedName>
        <fullName evidence="2">Uncharacterized protein</fullName>
    </submittedName>
</protein>
<dbReference type="AlphaFoldDB" id="A0A1V8SDS6"/>
<feature type="region of interest" description="Disordered" evidence="1">
    <location>
        <begin position="378"/>
        <end position="397"/>
    </location>
</feature>
<evidence type="ECO:0000256" key="1">
    <source>
        <dbReference type="SAM" id="MobiDB-lite"/>
    </source>
</evidence>
<feature type="region of interest" description="Disordered" evidence="1">
    <location>
        <begin position="408"/>
        <end position="460"/>
    </location>
</feature>
<comment type="caution">
    <text evidence="2">The sequence shown here is derived from an EMBL/GenBank/DDBJ whole genome shotgun (WGS) entry which is preliminary data.</text>
</comment>
<gene>
    <name evidence="2" type="ORF">B0A48_16750</name>
</gene>
<dbReference type="OrthoDB" id="5431433at2759"/>
<feature type="compositionally biased region" description="Polar residues" evidence="1">
    <location>
        <begin position="177"/>
        <end position="200"/>
    </location>
</feature>
<evidence type="ECO:0000313" key="3">
    <source>
        <dbReference type="Proteomes" id="UP000192596"/>
    </source>
</evidence>
<sequence>MIIDAPEILSEQVAVEVSLKLSQKCAEEGNTVAMIRLVDLYSLRSQKADAVGWIMLAQLGGDTNRVMQDAVRDVVCWDYGNLPAILTTNPLGAHRFTGWLNEEAKRLSLRWEDAAVNKYDMRQWLEDTQARYRQEEADKSSAAPSDDPPYSKDPPSSGDPPSSEDPPSSGDEVPSDNAPSNENLPSSEDSPPMSGNQTPSDDAPSKKDLSLNEHLPSSEDLPLNEDSSSNEDLQLQEDSNLSEDLPSKADSVVDSSVQYWQRLMEGFPEVLQRRRVHVREDLIRRHVPAVETRSAEPARVAETEPSSACEIPYCPFLGTSHAKTSRCDRVFLTRTLDSQPKSTSVKGTAPGLTFTVGEEIPRPSMRSLLWARSVMEEHEQRHAAGTEQQSSADSSNIPDEVIAGITVDSRSGKDKPQQCCHTVASSGKNGAERATSSRDTVQPESHAVVSASETSGPRDTAAELVQILDNTRSLHETLRKARAEGQAAGLAAAMRESEFE</sequence>
<dbReference type="EMBL" id="NAJO01000056">
    <property type="protein sequence ID" value="OQN97209.1"/>
    <property type="molecule type" value="Genomic_DNA"/>
</dbReference>
<reference evidence="3" key="1">
    <citation type="submission" date="2017-03" db="EMBL/GenBank/DDBJ databases">
        <title>Genomes of endolithic fungi from Antarctica.</title>
        <authorList>
            <person name="Coleine C."/>
            <person name="Masonjones S."/>
            <person name="Stajich J.E."/>
        </authorList>
    </citation>
    <scope>NUCLEOTIDE SEQUENCE [LARGE SCALE GENOMIC DNA]</scope>
    <source>
        <strain evidence="3">CCFEE 5527</strain>
    </source>
</reference>
<feature type="compositionally biased region" description="Polar residues" evidence="1">
    <location>
        <begin position="225"/>
        <end position="239"/>
    </location>
</feature>
<organism evidence="2 3">
    <name type="scientific">Cryoendolithus antarcticus</name>
    <dbReference type="NCBI Taxonomy" id="1507870"/>
    <lineage>
        <taxon>Eukaryota</taxon>
        <taxon>Fungi</taxon>
        <taxon>Dikarya</taxon>
        <taxon>Ascomycota</taxon>
        <taxon>Pezizomycotina</taxon>
        <taxon>Dothideomycetes</taxon>
        <taxon>Dothideomycetidae</taxon>
        <taxon>Cladosporiales</taxon>
        <taxon>Cladosporiaceae</taxon>
        <taxon>Cryoendolithus</taxon>
    </lineage>
</organism>
<name>A0A1V8SDS6_9PEZI</name>
<accession>A0A1V8SDS6</accession>
<keyword evidence="3" id="KW-1185">Reference proteome</keyword>
<feature type="region of interest" description="Disordered" evidence="1">
    <location>
        <begin position="132"/>
        <end position="249"/>
    </location>
</feature>